<accession>A0A916ZJK5</accession>
<gene>
    <name evidence="2" type="ORF">GCM10011390_19890</name>
</gene>
<dbReference type="AlphaFoldDB" id="A0A916ZJK5"/>
<dbReference type="InterPro" id="IPR050177">
    <property type="entry name" value="Lipid_A_modif_metabolic_enz"/>
</dbReference>
<sequence length="321" mass="35217">MKGAIVFGGAGFIGTHLLRTLAESGAPLRLVSVDIVAPGVSVPGVEYVIHDIRTPIPDRFAAGIDRIYDLAAVHRTPGHKPHEYYETNVAGAVNACAFARRNDLSEMLFTSSIAVYGPGEDRKLETTTPVPTSDYGRSKLLAEHVRREWQEADGARKLAIVRPAVIFGAGERGNFTRLAGALKRGMFLYPGRRDTVKSCGYVGELVRSMDFVMTMPERSILYNFCYARDYTIEDICNTFGEVAGLPAPRGVMPHPLMNTAAVPFEIVSKLGLRNGIDRERIAKLVTSTNVEPGFLNAAGYRYETDLAEAIRRWRAESPALV</sequence>
<organism evidence="2 3">
    <name type="scientific">Aureimonas endophytica</name>
    <dbReference type="NCBI Taxonomy" id="2027858"/>
    <lineage>
        <taxon>Bacteria</taxon>
        <taxon>Pseudomonadati</taxon>
        <taxon>Pseudomonadota</taxon>
        <taxon>Alphaproteobacteria</taxon>
        <taxon>Hyphomicrobiales</taxon>
        <taxon>Aurantimonadaceae</taxon>
        <taxon>Aureimonas</taxon>
    </lineage>
</organism>
<reference evidence="2" key="2">
    <citation type="submission" date="2020-09" db="EMBL/GenBank/DDBJ databases">
        <authorList>
            <person name="Sun Q."/>
            <person name="Zhou Y."/>
        </authorList>
    </citation>
    <scope>NUCLEOTIDE SEQUENCE</scope>
    <source>
        <strain evidence="2">CGMCC 1.15367</strain>
    </source>
</reference>
<dbReference type="Gene3D" id="3.40.50.720">
    <property type="entry name" value="NAD(P)-binding Rossmann-like Domain"/>
    <property type="match status" value="1"/>
</dbReference>
<keyword evidence="3" id="KW-1185">Reference proteome</keyword>
<comment type="caution">
    <text evidence="2">The sequence shown here is derived from an EMBL/GenBank/DDBJ whole genome shotgun (WGS) entry which is preliminary data.</text>
</comment>
<dbReference type="RefSeq" id="WP_188908044.1">
    <property type="nucleotide sequence ID" value="NZ_BMIQ01000002.1"/>
</dbReference>
<dbReference type="PANTHER" id="PTHR43245">
    <property type="entry name" value="BIFUNCTIONAL POLYMYXIN RESISTANCE PROTEIN ARNA"/>
    <property type="match status" value="1"/>
</dbReference>
<evidence type="ECO:0000313" key="2">
    <source>
        <dbReference type="EMBL" id="GGE01080.1"/>
    </source>
</evidence>
<dbReference type="Proteomes" id="UP000644699">
    <property type="component" value="Unassembled WGS sequence"/>
</dbReference>
<dbReference type="SUPFAM" id="SSF51735">
    <property type="entry name" value="NAD(P)-binding Rossmann-fold domains"/>
    <property type="match status" value="1"/>
</dbReference>
<evidence type="ECO:0000259" key="1">
    <source>
        <dbReference type="Pfam" id="PF01370"/>
    </source>
</evidence>
<name>A0A916ZJK5_9HYPH</name>
<feature type="domain" description="NAD-dependent epimerase/dehydratase" evidence="1">
    <location>
        <begin position="5"/>
        <end position="218"/>
    </location>
</feature>
<dbReference type="InterPro" id="IPR036291">
    <property type="entry name" value="NAD(P)-bd_dom_sf"/>
</dbReference>
<evidence type="ECO:0000313" key="3">
    <source>
        <dbReference type="Proteomes" id="UP000644699"/>
    </source>
</evidence>
<dbReference type="Pfam" id="PF01370">
    <property type="entry name" value="Epimerase"/>
    <property type="match status" value="1"/>
</dbReference>
<dbReference type="EMBL" id="BMIQ01000002">
    <property type="protein sequence ID" value="GGE01080.1"/>
    <property type="molecule type" value="Genomic_DNA"/>
</dbReference>
<dbReference type="InterPro" id="IPR001509">
    <property type="entry name" value="Epimerase_deHydtase"/>
</dbReference>
<proteinExistence type="predicted"/>
<reference evidence="2" key="1">
    <citation type="journal article" date="2014" name="Int. J. Syst. Evol. Microbiol.">
        <title>Complete genome sequence of Corynebacterium casei LMG S-19264T (=DSM 44701T), isolated from a smear-ripened cheese.</title>
        <authorList>
            <consortium name="US DOE Joint Genome Institute (JGI-PGF)"/>
            <person name="Walter F."/>
            <person name="Albersmeier A."/>
            <person name="Kalinowski J."/>
            <person name="Ruckert C."/>
        </authorList>
    </citation>
    <scope>NUCLEOTIDE SEQUENCE</scope>
    <source>
        <strain evidence="2">CGMCC 1.15367</strain>
    </source>
</reference>
<protein>
    <submittedName>
        <fullName evidence="2">UDP-N-acetylglucosamine 4-epimerase</fullName>
    </submittedName>
</protein>